<organism evidence="1">
    <name type="scientific">Tanacetum cinerariifolium</name>
    <name type="common">Dalmatian daisy</name>
    <name type="synonym">Chrysanthemum cinerariifolium</name>
    <dbReference type="NCBI Taxonomy" id="118510"/>
    <lineage>
        <taxon>Eukaryota</taxon>
        <taxon>Viridiplantae</taxon>
        <taxon>Streptophyta</taxon>
        <taxon>Embryophyta</taxon>
        <taxon>Tracheophyta</taxon>
        <taxon>Spermatophyta</taxon>
        <taxon>Magnoliopsida</taxon>
        <taxon>eudicotyledons</taxon>
        <taxon>Gunneridae</taxon>
        <taxon>Pentapetalae</taxon>
        <taxon>asterids</taxon>
        <taxon>campanulids</taxon>
        <taxon>Asterales</taxon>
        <taxon>Asteraceae</taxon>
        <taxon>Asteroideae</taxon>
        <taxon>Anthemideae</taxon>
        <taxon>Anthemidinae</taxon>
        <taxon>Tanacetum</taxon>
    </lineage>
</organism>
<feature type="non-terminal residue" evidence="1">
    <location>
        <position position="71"/>
    </location>
</feature>
<protein>
    <submittedName>
        <fullName evidence="1">Uncharacterized protein</fullName>
    </submittedName>
</protein>
<gene>
    <name evidence="1" type="ORF">Tci_898620</name>
</gene>
<accession>A0A699UYE1</accession>
<dbReference type="EMBL" id="BKCJ011370582">
    <property type="protein sequence ID" value="GFD26651.1"/>
    <property type="molecule type" value="Genomic_DNA"/>
</dbReference>
<name>A0A699UYE1_TANCI</name>
<dbReference type="AlphaFoldDB" id="A0A699UYE1"/>
<proteinExistence type="predicted"/>
<comment type="caution">
    <text evidence="1">The sequence shown here is derived from an EMBL/GenBank/DDBJ whole genome shotgun (WGS) entry which is preliminary data.</text>
</comment>
<sequence length="71" mass="8321">MGYYFYFSPENEIVVVRYVEFFKKNLITQKVSGRAVDLEEIQDKDTSPFEITGKIPMKVKGFEPPQEELIL</sequence>
<evidence type="ECO:0000313" key="1">
    <source>
        <dbReference type="EMBL" id="GFD26651.1"/>
    </source>
</evidence>
<reference evidence="1" key="1">
    <citation type="journal article" date="2019" name="Sci. Rep.">
        <title>Draft genome of Tanacetum cinerariifolium, the natural source of mosquito coil.</title>
        <authorList>
            <person name="Yamashiro T."/>
            <person name="Shiraishi A."/>
            <person name="Satake H."/>
            <person name="Nakayama K."/>
        </authorList>
    </citation>
    <scope>NUCLEOTIDE SEQUENCE</scope>
</reference>